<organism evidence="1 2">
    <name type="scientific">Synaphobranchus kaupii</name>
    <name type="common">Kaup's arrowtooth eel</name>
    <dbReference type="NCBI Taxonomy" id="118154"/>
    <lineage>
        <taxon>Eukaryota</taxon>
        <taxon>Metazoa</taxon>
        <taxon>Chordata</taxon>
        <taxon>Craniata</taxon>
        <taxon>Vertebrata</taxon>
        <taxon>Euteleostomi</taxon>
        <taxon>Actinopterygii</taxon>
        <taxon>Neopterygii</taxon>
        <taxon>Teleostei</taxon>
        <taxon>Anguilliformes</taxon>
        <taxon>Synaphobranchidae</taxon>
        <taxon>Synaphobranchus</taxon>
    </lineage>
</organism>
<evidence type="ECO:0000313" key="2">
    <source>
        <dbReference type="Proteomes" id="UP001152622"/>
    </source>
</evidence>
<dbReference type="AlphaFoldDB" id="A0A9Q1FJ34"/>
<name>A0A9Q1FJ34_SYNKA</name>
<proteinExistence type="predicted"/>
<gene>
    <name evidence="1" type="ORF">SKAU_G00163130</name>
</gene>
<dbReference type="EMBL" id="JAINUF010000005">
    <property type="protein sequence ID" value="KAJ8359788.1"/>
    <property type="molecule type" value="Genomic_DNA"/>
</dbReference>
<protein>
    <submittedName>
        <fullName evidence="1">Uncharacterized protein</fullName>
    </submittedName>
</protein>
<reference evidence="1" key="1">
    <citation type="journal article" date="2023" name="Science">
        <title>Genome structures resolve the early diversification of teleost fishes.</title>
        <authorList>
            <person name="Parey E."/>
            <person name="Louis A."/>
            <person name="Montfort J."/>
            <person name="Bouchez O."/>
            <person name="Roques C."/>
            <person name="Iampietro C."/>
            <person name="Lluch J."/>
            <person name="Castinel A."/>
            <person name="Donnadieu C."/>
            <person name="Desvignes T."/>
            <person name="Floi Bucao C."/>
            <person name="Jouanno E."/>
            <person name="Wen M."/>
            <person name="Mejri S."/>
            <person name="Dirks R."/>
            <person name="Jansen H."/>
            <person name="Henkel C."/>
            <person name="Chen W.J."/>
            <person name="Zahm M."/>
            <person name="Cabau C."/>
            <person name="Klopp C."/>
            <person name="Thompson A.W."/>
            <person name="Robinson-Rechavi M."/>
            <person name="Braasch I."/>
            <person name="Lecointre G."/>
            <person name="Bobe J."/>
            <person name="Postlethwait J.H."/>
            <person name="Berthelot C."/>
            <person name="Roest Crollius H."/>
            <person name="Guiguen Y."/>
        </authorList>
    </citation>
    <scope>NUCLEOTIDE SEQUENCE</scope>
    <source>
        <strain evidence="1">WJC10195</strain>
    </source>
</reference>
<accession>A0A9Q1FJ34</accession>
<dbReference type="Proteomes" id="UP001152622">
    <property type="component" value="Chromosome 5"/>
</dbReference>
<evidence type="ECO:0000313" key="1">
    <source>
        <dbReference type="EMBL" id="KAJ8359788.1"/>
    </source>
</evidence>
<comment type="caution">
    <text evidence="1">The sequence shown here is derived from an EMBL/GenBank/DDBJ whole genome shotgun (WGS) entry which is preliminary data.</text>
</comment>
<sequence>MFEAGPLLKNGVRSQNLKRRHRPHLVGTASLRGGCMPELVQVWRCTRNPQDDRGSSYSCEMHAFHHRLSRDWGLVVGGQRSSEVRVGAAALKDVDDAVFWEPHLRCEHLQNLSPESGRGGEGRPGACQAPVVCAETSFIKPG</sequence>
<keyword evidence="2" id="KW-1185">Reference proteome</keyword>